<name>A0ACB0XK84_MELEN</name>
<protein>
    <submittedName>
        <fullName evidence="1">Uncharacterized protein</fullName>
    </submittedName>
</protein>
<accession>A0ACB0XK84</accession>
<evidence type="ECO:0000313" key="2">
    <source>
        <dbReference type="Proteomes" id="UP001497535"/>
    </source>
</evidence>
<proteinExistence type="predicted"/>
<comment type="caution">
    <text evidence="1">The sequence shown here is derived from an EMBL/GenBank/DDBJ whole genome shotgun (WGS) entry which is preliminary data.</text>
</comment>
<keyword evidence="2" id="KW-1185">Reference proteome</keyword>
<gene>
    <name evidence="1" type="ORF">MENTE1834_LOCUS47</name>
</gene>
<evidence type="ECO:0000313" key="1">
    <source>
        <dbReference type="EMBL" id="CAK5005829.1"/>
    </source>
</evidence>
<sequence>MRESNQKWTPLIGRCSSFSTCIFARTAMSAPSSSILGMVRLDFAFFGRRRFLAKMSVDLTFGPFDVLR</sequence>
<reference evidence="1" key="1">
    <citation type="submission" date="2023-11" db="EMBL/GenBank/DDBJ databases">
        <authorList>
            <person name="Poullet M."/>
        </authorList>
    </citation>
    <scope>NUCLEOTIDE SEQUENCE</scope>
    <source>
        <strain evidence="1">E1834</strain>
    </source>
</reference>
<dbReference type="Proteomes" id="UP001497535">
    <property type="component" value="Unassembled WGS sequence"/>
</dbReference>
<organism evidence="1 2">
    <name type="scientific">Meloidogyne enterolobii</name>
    <name type="common">Root-knot nematode worm</name>
    <name type="synonym">Meloidogyne mayaguensis</name>
    <dbReference type="NCBI Taxonomy" id="390850"/>
    <lineage>
        <taxon>Eukaryota</taxon>
        <taxon>Metazoa</taxon>
        <taxon>Ecdysozoa</taxon>
        <taxon>Nematoda</taxon>
        <taxon>Chromadorea</taxon>
        <taxon>Rhabditida</taxon>
        <taxon>Tylenchina</taxon>
        <taxon>Tylenchomorpha</taxon>
        <taxon>Tylenchoidea</taxon>
        <taxon>Meloidogynidae</taxon>
        <taxon>Meloidogyninae</taxon>
        <taxon>Meloidogyne</taxon>
    </lineage>
</organism>
<dbReference type="EMBL" id="CAVMJV010000001">
    <property type="protein sequence ID" value="CAK5005829.1"/>
    <property type="molecule type" value="Genomic_DNA"/>
</dbReference>